<proteinExistence type="predicted"/>
<dbReference type="AlphaFoldDB" id="A0AAV2SMX2"/>
<reference evidence="2 3" key="1">
    <citation type="submission" date="2024-05" db="EMBL/GenBank/DDBJ databases">
        <authorList>
            <person name="Wallberg A."/>
        </authorList>
    </citation>
    <scope>NUCLEOTIDE SEQUENCE [LARGE SCALE GENOMIC DNA]</scope>
</reference>
<evidence type="ECO:0000313" key="3">
    <source>
        <dbReference type="Proteomes" id="UP001497623"/>
    </source>
</evidence>
<sequence length="158" mass="17918">MHQYCDQRGGCNFSGLLLKVLFMTLYSMAPRSPAPLLSETRYGVERPGEECLMGSGHVGQCMEIYQCLDKRATLLSNNTLHRCQTSQDGKIYICCHDYVQLAADCNSWQNDRFMAAVPGLSEARFVVANPSSDCYPGDLRHMVYEIIWLCWQGLNLDY</sequence>
<keyword evidence="1" id="KW-0732">Signal</keyword>
<gene>
    <name evidence="2" type="ORF">MNOR_LOCUS39560</name>
</gene>
<feature type="non-terminal residue" evidence="2">
    <location>
        <position position="158"/>
    </location>
</feature>
<feature type="chain" id="PRO_5043606999" description="CLIP domain-containing serine protease" evidence="1">
    <location>
        <begin position="30"/>
        <end position="158"/>
    </location>
</feature>
<evidence type="ECO:0000256" key="1">
    <source>
        <dbReference type="SAM" id="SignalP"/>
    </source>
</evidence>
<evidence type="ECO:0008006" key="4">
    <source>
        <dbReference type="Google" id="ProtNLM"/>
    </source>
</evidence>
<feature type="signal peptide" evidence="1">
    <location>
        <begin position="1"/>
        <end position="29"/>
    </location>
</feature>
<dbReference type="EMBL" id="CAXKWB010104917">
    <property type="protein sequence ID" value="CAL4227802.1"/>
    <property type="molecule type" value="Genomic_DNA"/>
</dbReference>
<organism evidence="2 3">
    <name type="scientific">Meganyctiphanes norvegica</name>
    <name type="common">Northern krill</name>
    <name type="synonym">Thysanopoda norvegica</name>
    <dbReference type="NCBI Taxonomy" id="48144"/>
    <lineage>
        <taxon>Eukaryota</taxon>
        <taxon>Metazoa</taxon>
        <taxon>Ecdysozoa</taxon>
        <taxon>Arthropoda</taxon>
        <taxon>Crustacea</taxon>
        <taxon>Multicrustacea</taxon>
        <taxon>Malacostraca</taxon>
        <taxon>Eumalacostraca</taxon>
        <taxon>Eucarida</taxon>
        <taxon>Euphausiacea</taxon>
        <taxon>Euphausiidae</taxon>
        <taxon>Meganyctiphanes</taxon>
    </lineage>
</organism>
<name>A0AAV2SMX2_MEGNR</name>
<keyword evidence="3" id="KW-1185">Reference proteome</keyword>
<protein>
    <recommendedName>
        <fullName evidence="4">CLIP domain-containing serine protease</fullName>
    </recommendedName>
</protein>
<comment type="caution">
    <text evidence="2">The sequence shown here is derived from an EMBL/GenBank/DDBJ whole genome shotgun (WGS) entry which is preliminary data.</text>
</comment>
<accession>A0AAV2SMX2</accession>
<dbReference type="Proteomes" id="UP001497623">
    <property type="component" value="Unassembled WGS sequence"/>
</dbReference>
<evidence type="ECO:0000313" key="2">
    <source>
        <dbReference type="EMBL" id="CAL4227802.1"/>
    </source>
</evidence>